<evidence type="ECO:0000313" key="5">
    <source>
        <dbReference type="Proteomes" id="UP000187406"/>
    </source>
</evidence>
<dbReference type="Gene3D" id="1.25.40.10">
    <property type="entry name" value="Tetratricopeptide repeat domain"/>
    <property type="match status" value="3"/>
</dbReference>
<comment type="similarity">
    <text evidence="1">Belongs to the PPR family. P subfamily.</text>
</comment>
<dbReference type="EMBL" id="BDDD01000523">
    <property type="protein sequence ID" value="GAV67118.1"/>
    <property type="molecule type" value="Genomic_DNA"/>
</dbReference>
<dbReference type="SUPFAM" id="SSF81901">
    <property type="entry name" value="HCP-like"/>
    <property type="match status" value="1"/>
</dbReference>
<protein>
    <submittedName>
        <fullName evidence="4">PPR domain-containing protein/PPR_2 domain-containing protein</fullName>
    </submittedName>
</protein>
<dbReference type="InterPro" id="IPR011990">
    <property type="entry name" value="TPR-like_helical_dom_sf"/>
</dbReference>
<name>A0A1Q3BGR2_CEPFO</name>
<dbReference type="PROSITE" id="PS51375">
    <property type="entry name" value="PPR"/>
    <property type="match status" value="5"/>
</dbReference>
<keyword evidence="5" id="KW-1185">Reference proteome</keyword>
<keyword evidence="2" id="KW-0677">Repeat</keyword>
<evidence type="ECO:0000313" key="4">
    <source>
        <dbReference type="EMBL" id="GAV67118.1"/>
    </source>
</evidence>
<comment type="caution">
    <text evidence="4">The sequence shown here is derived from an EMBL/GenBank/DDBJ whole genome shotgun (WGS) entry which is preliminary data.</text>
</comment>
<dbReference type="Pfam" id="PF13041">
    <property type="entry name" value="PPR_2"/>
    <property type="match status" value="2"/>
</dbReference>
<feature type="repeat" description="PPR" evidence="3">
    <location>
        <begin position="340"/>
        <end position="374"/>
    </location>
</feature>
<sequence>MWRSIATRSKHVAWNLCATKNAKVQSAKTLKLAQSQLSHFSIFSIHHQNPRFLSQYSANPTHEEETSSSLDLGQNGDDSPIDHFAPVDDANDEFVVKVLETPLVLGENLIGFFKWIMKKPEFGLTSRVMYALTRAICSDVRKRDAYALWDLVKEIGEKENDVLNVEILTELIALLSKLGKGKAALEVFNKCGDFRCAPSAETYYFTIEALFRCSAFDWAWSVCEKMLDAGILPDCEKVGKIIAGFCKGRKAKEGHLVYILAKDKEKYPPRMPVNFLIITLSQKDETVKLALEMLDDIPVEVRKYAIKPFSAVIRGLCRIKDVDGAAILISKMITEGPPPGNAVFNSVINGYSKAGDVEKAMKMIKLMESRGLKPDVYTYTVVISGYVKGGLMEEACKVFSRAKKKHSKLSPVTYHTLIRGYCKLEEFEKALKLLAEMKDYGVQANVDEYNKLIQSLCLKALDWERAEKLLEEMQQKGLHLNGMTRALIKAVKELDEEIEKCRGKH</sequence>
<dbReference type="InterPro" id="IPR002885">
    <property type="entry name" value="PPR_rpt"/>
</dbReference>
<accession>A0A1Q3BGR2</accession>
<dbReference type="AlphaFoldDB" id="A0A1Q3BGR2"/>
<dbReference type="PANTHER" id="PTHR47939:SF10">
    <property type="entry name" value="PENTACOTRIPEPTIDE-REPEAT REGION OF PRORP DOMAIN-CONTAINING PROTEIN"/>
    <property type="match status" value="1"/>
</dbReference>
<organism evidence="4 5">
    <name type="scientific">Cephalotus follicularis</name>
    <name type="common">Albany pitcher plant</name>
    <dbReference type="NCBI Taxonomy" id="3775"/>
    <lineage>
        <taxon>Eukaryota</taxon>
        <taxon>Viridiplantae</taxon>
        <taxon>Streptophyta</taxon>
        <taxon>Embryophyta</taxon>
        <taxon>Tracheophyta</taxon>
        <taxon>Spermatophyta</taxon>
        <taxon>Magnoliopsida</taxon>
        <taxon>eudicotyledons</taxon>
        <taxon>Gunneridae</taxon>
        <taxon>Pentapetalae</taxon>
        <taxon>rosids</taxon>
        <taxon>fabids</taxon>
        <taxon>Oxalidales</taxon>
        <taxon>Cephalotaceae</taxon>
        <taxon>Cephalotus</taxon>
    </lineage>
</organism>
<proteinExistence type="inferred from homology"/>
<reference evidence="5" key="1">
    <citation type="submission" date="2016-04" db="EMBL/GenBank/DDBJ databases">
        <title>Cephalotus genome sequencing.</title>
        <authorList>
            <person name="Fukushima K."/>
            <person name="Hasebe M."/>
            <person name="Fang X."/>
        </authorList>
    </citation>
    <scope>NUCLEOTIDE SEQUENCE [LARGE SCALE GENOMIC DNA]</scope>
    <source>
        <strain evidence="5">cv. St1</strain>
    </source>
</reference>
<dbReference type="InParanoid" id="A0A1Q3BGR2"/>
<dbReference type="Pfam" id="PF01535">
    <property type="entry name" value="PPR"/>
    <property type="match status" value="1"/>
</dbReference>
<feature type="repeat" description="PPR" evidence="3">
    <location>
        <begin position="375"/>
        <end position="409"/>
    </location>
</feature>
<evidence type="ECO:0000256" key="2">
    <source>
        <dbReference type="ARBA" id="ARBA00022737"/>
    </source>
</evidence>
<dbReference type="NCBIfam" id="TIGR00756">
    <property type="entry name" value="PPR"/>
    <property type="match status" value="3"/>
</dbReference>
<dbReference type="STRING" id="3775.A0A1Q3BGR2"/>
<gene>
    <name evidence="4" type="ORF">CFOL_v3_10627</name>
</gene>
<evidence type="ECO:0000256" key="3">
    <source>
        <dbReference type="PROSITE-ProRule" id="PRU00708"/>
    </source>
</evidence>
<dbReference type="Proteomes" id="UP000187406">
    <property type="component" value="Unassembled WGS sequence"/>
</dbReference>
<evidence type="ECO:0000256" key="1">
    <source>
        <dbReference type="ARBA" id="ARBA00007626"/>
    </source>
</evidence>
<feature type="repeat" description="PPR" evidence="3">
    <location>
        <begin position="305"/>
        <end position="339"/>
    </location>
</feature>
<feature type="repeat" description="PPR" evidence="3">
    <location>
        <begin position="445"/>
        <end position="480"/>
    </location>
</feature>
<dbReference type="OrthoDB" id="185373at2759"/>
<dbReference type="FunCoup" id="A0A1Q3BGR2">
    <property type="interactions" value="1615"/>
</dbReference>
<dbReference type="InterPro" id="IPR050667">
    <property type="entry name" value="PPR-containing_protein"/>
</dbReference>
<feature type="repeat" description="PPR" evidence="3">
    <location>
        <begin position="410"/>
        <end position="444"/>
    </location>
</feature>
<dbReference type="PANTHER" id="PTHR47939">
    <property type="entry name" value="MEMBRANE-ASSOCIATED SALT-INDUCIBLE PROTEIN-LIKE"/>
    <property type="match status" value="1"/>
</dbReference>